<evidence type="ECO:0000313" key="1">
    <source>
        <dbReference type="EMBL" id="KAF3886039.1"/>
    </source>
</evidence>
<dbReference type="Proteomes" id="UP000029738">
    <property type="component" value="Unassembled WGS sequence"/>
</dbReference>
<accession>A0A0C1N640</accession>
<sequence>MGYTTEFAGKFQFHRPLFDYQALYLLDFARTRRVKRSHSILSSIPDPGRDAVGLPLGEEGGYFINESHPQAADSVIDENRPPKGQPGLYCQWQPTPDGCGLEWDGHEKFYRYVEWLQYLIVHFFVPWDYQLNGTVTYSGEMPSDRGQIVVVDNRILQPQNAEEKLAFATSPVSVPQSVWLGLYAVHTADPTKLVSWVATLQRAIDLGYPETATWIEENLTKLYGAGIDRGFLSIETGEVFLPSCYPIGNW</sequence>
<comment type="caution">
    <text evidence="2">The sequence shown here is derived from an EMBL/GenBank/DDBJ whole genome shotgun (WGS) entry which is preliminary data.</text>
</comment>
<organism evidence="2">
    <name type="scientific">Tolypothrix bouteillei VB521301</name>
    <dbReference type="NCBI Taxonomy" id="1479485"/>
    <lineage>
        <taxon>Bacteria</taxon>
        <taxon>Bacillati</taxon>
        <taxon>Cyanobacteriota</taxon>
        <taxon>Cyanophyceae</taxon>
        <taxon>Nostocales</taxon>
        <taxon>Tolypothrichaceae</taxon>
        <taxon>Tolypothrix</taxon>
    </lineage>
</organism>
<name>A0A0C1N640_9CYAN</name>
<dbReference type="RefSeq" id="WP_038089439.1">
    <property type="nucleotide sequence ID" value="NZ_JHEG04000001.1"/>
</dbReference>
<dbReference type="STRING" id="1479485.DA73_0215875"/>
<reference evidence="1" key="2">
    <citation type="submission" date="2019-11" db="EMBL/GenBank/DDBJ databases">
        <title>Improved Assembly of Tolypothrix boutellei genome.</title>
        <authorList>
            <person name="Sarangi A.N."/>
            <person name="Mukherjee M."/>
            <person name="Ghosh S."/>
            <person name="Singh D."/>
            <person name="Das A."/>
            <person name="Kant S."/>
            <person name="Prusty A."/>
            <person name="Tripathy S."/>
        </authorList>
    </citation>
    <scope>NUCLEOTIDE SEQUENCE</scope>
    <source>
        <strain evidence="1">VB521301</strain>
    </source>
</reference>
<dbReference type="AlphaFoldDB" id="A0A0C1N640"/>
<gene>
    <name evidence="2" type="ORF">DA73_0215875</name>
    <name evidence="1" type="ORF">DA73_0400011575</name>
</gene>
<dbReference type="EMBL" id="JHEG02000048">
    <property type="protein sequence ID" value="KIE10117.1"/>
    <property type="molecule type" value="Genomic_DNA"/>
</dbReference>
<evidence type="ECO:0000313" key="3">
    <source>
        <dbReference type="Proteomes" id="UP000029738"/>
    </source>
</evidence>
<evidence type="ECO:0000313" key="2">
    <source>
        <dbReference type="EMBL" id="KIE10117.1"/>
    </source>
</evidence>
<dbReference type="EMBL" id="JHEG04000001">
    <property type="protein sequence ID" value="KAF3886039.1"/>
    <property type="molecule type" value="Genomic_DNA"/>
</dbReference>
<protein>
    <submittedName>
        <fullName evidence="2">Uncharacterized protein</fullName>
    </submittedName>
</protein>
<keyword evidence="3" id="KW-1185">Reference proteome</keyword>
<reference evidence="2" key="1">
    <citation type="journal article" date="2015" name="Genome Announc.">
        <title>Draft Genome Sequence of Tolypothrix boutellei Strain VB521301.</title>
        <authorList>
            <person name="Chandrababunaidu M.M."/>
            <person name="Singh D."/>
            <person name="Sen D."/>
            <person name="Bhan S."/>
            <person name="Das S."/>
            <person name="Gupta A."/>
            <person name="Adhikary S.P."/>
            <person name="Tripathy S."/>
        </authorList>
    </citation>
    <scope>NUCLEOTIDE SEQUENCE</scope>
    <source>
        <strain evidence="2">VB521301</strain>
    </source>
</reference>
<proteinExistence type="predicted"/>
<dbReference type="OrthoDB" id="507467at2"/>